<dbReference type="Proteomes" id="UP001283361">
    <property type="component" value="Unassembled WGS sequence"/>
</dbReference>
<accession>A0AAE1A908</accession>
<dbReference type="AlphaFoldDB" id="A0AAE1A908"/>
<sequence length="84" mass="9278">MAQLLKILQRKSQRSPRGPHLAKFHCPAWGLFEIIDTMGRCRPAHTHTRPGLMGHVIKWTAPLTAAGLSCRGFFVPAGTCGEWA</sequence>
<proteinExistence type="predicted"/>
<comment type="caution">
    <text evidence="1">The sequence shown here is derived from an EMBL/GenBank/DDBJ whole genome shotgun (WGS) entry which is preliminary data.</text>
</comment>
<evidence type="ECO:0000313" key="2">
    <source>
        <dbReference type="Proteomes" id="UP001283361"/>
    </source>
</evidence>
<organism evidence="1 2">
    <name type="scientific">Elysia crispata</name>
    <name type="common">lettuce slug</name>
    <dbReference type="NCBI Taxonomy" id="231223"/>
    <lineage>
        <taxon>Eukaryota</taxon>
        <taxon>Metazoa</taxon>
        <taxon>Spiralia</taxon>
        <taxon>Lophotrochozoa</taxon>
        <taxon>Mollusca</taxon>
        <taxon>Gastropoda</taxon>
        <taxon>Heterobranchia</taxon>
        <taxon>Euthyneura</taxon>
        <taxon>Panpulmonata</taxon>
        <taxon>Sacoglossa</taxon>
        <taxon>Placobranchoidea</taxon>
        <taxon>Plakobranchidae</taxon>
        <taxon>Elysia</taxon>
    </lineage>
</organism>
<evidence type="ECO:0000313" key="1">
    <source>
        <dbReference type="EMBL" id="KAK3783544.1"/>
    </source>
</evidence>
<name>A0AAE1A908_9GAST</name>
<gene>
    <name evidence="1" type="ORF">RRG08_019477</name>
</gene>
<protein>
    <submittedName>
        <fullName evidence="1">Uncharacterized protein</fullName>
    </submittedName>
</protein>
<reference evidence="1" key="1">
    <citation type="journal article" date="2023" name="G3 (Bethesda)">
        <title>A reference genome for the long-term kleptoplast-retaining sea slug Elysia crispata morphotype clarki.</title>
        <authorList>
            <person name="Eastman K.E."/>
            <person name="Pendleton A.L."/>
            <person name="Shaikh M.A."/>
            <person name="Suttiyut T."/>
            <person name="Ogas R."/>
            <person name="Tomko P."/>
            <person name="Gavelis G."/>
            <person name="Widhalm J.R."/>
            <person name="Wisecaver J.H."/>
        </authorList>
    </citation>
    <scope>NUCLEOTIDE SEQUENCE</scope>
    <source>
        <strain evidence="1">ECLA1</strain>
    </source>
</reference>
<dbReference type="EMBL" id="JAWDGP010002396">
    <property type="protein sequence ID" value="KAK3783544.1"/>
    <property type="molecule type" value="Genomic_DNA"/>
</dbReference>
<keyword evidence="2" id="KW-1185">Reference proteome</keyword>